<keyword evidence="3 10" id="KW-0813">Transport</keyword>
<dbReference type="OrthoDB" id="9815029at2"/>
<evidence type="ECO:0000259" key="11">
    <source>
        <dbReference type="PROSITE" id="PS50928"/>
    </source>
</evidence>
<dbReference type="PANTHER" id="PTHR30133:SF2">
    <property type="entry name" value="ARGININE ABC TRANSPORTER PERMEASE PROTEIN ARTQ"/>
    <property type="match status" value="1"/>
</dbReference>
<keyword evidence="4" id="KW-1003">Cell membrane</keyword>
<feature type="transmembrane region" description="Helical" evidence="10">
    <location>
        <begin position="195"/>
        <end position="216"/>
    </location>
</feature>
<evidence type="ECO:0000256" key="9">
    <source>
        <dbReference type="ARBA" id="ARBA00023136"/>
    </source>
</evidence>
<evidence type="ECO:0000256" key="3">
    <source>
        <dbReference type="ARBA" id="ARBA00022448"/>
    </source>
</evidence>
<dbReference type="InterPro" id="IPR010065">
    <property type="entry name" value="AA_ABC_transptr_permease_3TM"/>
</dbReference>
<gene>
    <name evidence="12" type="primary">artQ</name>
    <name evidence="12" type="ORF">EZMO1_1609</name>
</gene>
<dbReference type="PATRIC" id="fig|570277.3.peg.1740"/>
<evidence type="ECO:0000256" key="1">
    <source>
        <dbReference type="ARBA" id="ARBA00004429"/>
    </source>
</evidence>
<name>A0A142BAJ1_9GAMM</name>
<feature type="transmembrane region" description="Helical" evidence="10">
    <location>
        <begin position="66"/>
        <end position="87"/>
    </location>
</feature>
<keyword evidence="6 10" id="KW-0812">Transmembrane</keyword>
<dbReference type="RefSeq" id="WP_051789653.1">
    <property type="nucleotide sequence ID" value="NZ_CP013251.1"/>
</dbReference>
<evidence type="ECO:0000313" key="13">
    <source>
        <dbReference type="Proteomes" id="UP000071065"/>
    </source>
</evidence>
<dbReference type="InterPro" id="IPR035906">
    <property type="entry name" value="MetI-like_sf"/>
</dbReference>
<dbReference type="InterPro" id="IPR051613">
    <property type="entry name" value="ABC_transp_permease_HisMQ"/>
</dbReference>
<evidence type="ECO:0000256" key="4">
    <source>
        <dbReference type="ARBA" id="ARBA00022475"/>
    </source>
</evidence>
<evidence type="ECO:0000256" key="5">
    <source>
        <dbReference type="ARBA" id="ARBA00022519"/>
    </source>
</evidence>
<evidence type="ECO:0000256" key="7">
    <source>
        <dbReference type="ARBA" id="ARBA00022970"/>
    </source>
</evidence>
<dbReference type="GO" id="GO:0043190">
    <property type="term" value="C:ATP-binding cassette (ABC) transporter complex"/>
    <property type="evidence" value="ECO:0007669"/>
    <property type="project" value="InterPro"/>
</dbReference>
<protein>
    <submittedName>
        <fullName evidence="12">Arginine transporter permease subunit ArtQ</fullName>
    </submittedName>
</protein>
<keyword evidence="5" id="KW-0997">Cell inner membrane</keyword>
<dbReference type="PANTHER" id="PTHR30133">
    <property type="entry name" value="CATIONIC AMINO ACID TRANSPORTER, MEMBRANE COMPONENT"/>
    <property type="match status" value="1"/>
</dbReference>
<proteinExistence type="inferred from homology"/>
<dbReference type="STRING" id="570277.EZMO1_1609"/>
<dbReference type="Proteomes" id="UP000071065">
    <property type="component" value="Chromosome"/>
</dbReference>
<dbReference type="EMBL" id="CP013251">
    <property type="protein sequence ID" value="AMO55767.1"/>
    <property type="molecule type" value="Genomic_DNA"/>
</dbReference>
<sequence>MDASTLTDAVTRYAGLFFDATLMTLGLALSALGVGLVLAMVFALGELSRFRPLGWLTTSVVTILRGLPELLIIFFVYFGFTHAFFLLTDQFIELSPFTAGTIALSLIYSAYASQILRGALLSVGKGQKEAAKALGVPTRRAFFRIVLPQAWRHALPGLGNQWLVLLKDTALVALIGINDILRQAQLISVQTYEPFTWYCIAALIYLVITLISQKLLQRMKQHSSRYVRELKA</sequence>
<dbReference type="Pfam" id="PF00528">
    <property type="entry name" value="BPD_transp_1"/>
    <property type="match status" value="1"/>
</dbReference>
<evidence type="ECO:0000256" key="6">
    <source>
        <dbReference type="ARBA" id="ARBA00022692"/>
    </source>
</evidence>
<organism evidence="12 13">
    <name type="scientific">Endozoicomonas montiporae CL-33</name>
    <dbReference type="NCBI Taxonomy" id="570277"/>
    <lineage>
        <taxon>Bacteria</taxon>
        <taxon>Pseudomonadati</taxon>
        <taxon>Pseudomonadota</taxon>
        <taxon>Gammaproteobacteria</taxon>
        <taxon>Oceanospirillales</taxon>
        <taxon>Endozoicomonadaceae</taxon>
        <taxon>Endozoicomonas</taxon>
    </lineage>
</organism>
<dbReference type="CDD" id="cd06261">
    <property type="entry name" value="TM_PBP2"/>
    <property type="match status" value="1"/>
</dbReference>
<dbReference type="AlphaFoldDB" id="A0A142BAJ1"/>
<dbReference type="NCBIfam" id="TIGR01726">
    <property type="entry name" value="HEQRo_perm_3TM"/>
    <property type="match status" value="1"/>
</dbReference>
<keyword evidence="8 10" id="KW-1133">Transmembrane helix</keyword>
<evidence type="ECO:0000256" key="2">
    <source>
        <dbReference type="ARBA" id="ARBA00010072"/>
    </source>
</evidence>
<dbReference type="GO" id="GO:0006865">
    <property type="term" value="P:amino acid transport"/>
    <property type="evidence" value="ECO:0007669"/>
    <property type="project" value="UniProtKB-KW"/>
</dbReference>
<evidence type="ECO:0000313" key="12">
    <source>
        <dbReference type="EMBL" id="AMO55767.1"/>
    </source>
</evidence>
<keyword evidence="9 10" id="KW-0472">Membrane</keyword>
<feature type="transmembrane region" description="Helical" evidence="10">
    <location>
        <begin position="20"/>
        <end position="45"/>
    </location>
</feature>
<dbReference type="GO" id="GO:0022857">
    <property type="term" value="F:transmembrane transporter activity"/>
    <property type="evidence" value="ECO:0007669"/>
    <property type="project" value="InterPro"/>
</dbReference>
<dbReference type="NCBIfam" id="NF008337">
    <property type="entry name" value="PRK11123.1"/>
    <property type="match status" value="1"/>
</dbReference>
<comment type="subcellular location">
    <subcellularLocation>
        <location evidence="1">Cell inner membrane</location>
        <topology evidence="1">Multi-pass membrane protein</topology>
    </subcellularLocation>
    <subcellularLocation>
        <location evidence="10">Cell membrane</location>
        <topology evidence="10">Multi-pass membrane protein</topology>
    </subcellularLocation>
</comment>
<accession>A0A142BAJ1</accession>
<dbReference type="KEGG" id="emp:EZMO1_1609"/>
<feature type="domain" description="ABC transmembrane type-1" evidence="11">
    <location>
        <begin position="21"/>
        <end position="216"/>
    </location>
</feature>
<dbReference type="PROSITE" id="PS50928">
    <property type="entry name" value="ABC_TM1"/>
    <property type="match status" value="1"/>
</dbReference>
<evidence type="ECO:0000256" key="8">
    <source>
        <dbReference type="ARBA" id="ARBA00022989"/>
    </source>
</evidence>
<dbReference type="Gene3D" id="1.10.3720.10">
    <property type="entry name" value="MetI-like"/>
    <property type="match status" value="1"/>
</dbReference>
<comment type="similarity">
    <text evidence="2">Belongs to the binding-protein-dependent transport system permease family. HisMQ subfamily.</text>
</comment>
<dbReference type="InterPro" id="IPR000515">
    <property type="entry name" value="MetI-like"/>
</dbReference>
<dbReference type="SUPFAM" id="SSF161098">
    <property type="entry name" value="MetI-like"/>
    <property type="match status" value="1"/>
</dbReference>
<evidence type="ECO:0000256" key="10">
    <source>
        <dbReference type="RuleBase" id="RU363032"/>
    </source>
</evidence>
<keyword evidence="7" id="KW-0029">Amino-acid transport</keyword>
<reference evidence="12 13" key="1">
    <citation type="journal article" date="2016" name="Front. Microbiol.">
        <title>Genomic Insight into the Host-Endosymbiont Relationship of Endozoicomonas montiporae CL-33(T) with its Coral Host.</title>
        <authorList>
            <person name="Ding J.-Y."/>
            <person name="Shiu J.-H."/>
            <person name="Chen W.-M."/>
            <person name="Chiang Y.-R."/>
            <person name="Tang S.-L."/>
        </authorList>
    </citation>
    <scope>NUCLEOTIDE SEQUENCE [LARGE SCALE GENOMIC DNA]</scope>
    <source>
        <strain evidence="12 13">CL-33</strain>
    </source>
</reference>